<feature type="region of interest" description="Disordered" evidence="1">
    <location>
        <begin position="151"/>
        <end position="170"/>
    </location>
</feature>
<name>A0A8S9V1N4_PHYIN</name>
<feature type="compositionally biased region" description="Basic and acidic residues" evidence="1">
    <location>
        <begin position="197"/>
        <end position="210"/>
    </location>
</feature>
<evidence type="ECO:0000313" key="2">
    <source>
        <dbReference type="EMBL" id="KAF4147356.1"/>
    </source>
</evidence>
<evidence type="ECO:0000313" key="3">
    <source>
        <dbReference type="Proteomes" id="UP000704712"/>
    </source>
</evidence>
<evidence type="ECO:0000256" key="1">
    <source>
        <dbReference type="SAM" id="MobiDB-lite"/>
    </source>
</evidence>
<gene>
    <name evidence="2" type="ORF">GN958_ATG03478</name>
</gene>
<organism evidence="2 3">
    <name type="scientific">Phytophthora infestans</name>
    <name type="common">Potato late blight agent</name>
    <name type="synonym">Botrytis infestans</name>
    <dbReference type="NCBI Taxonomy" id="4787"/>
    <lineage>
        <taxon>Eukaryota</taxon>
        <taxon>Sar</taxon>
        <taxon>Stramenopiles</taxon>
        <taxon>Oomycota</taxon>
        <taxon>Peronosporomycetes</taxon>
        <taxon>Peronosporales</taxon>
        <taxon>Peronosporaceae</taxon>
        <taxon>Phytophthora</taxon>
    </lineage>
</organism>
<dbReference type="EMBL" id="JAACNO010000479">
    <property type="protein sequence ID" value="KAF4147356.1"/>
    <property type="molecule type" value="Genomic_DNA"/>
</dbReference>
<accession>A0A8S9V1N4</accession>
<protein>
    <submittedName>
        <fullName evidence="2">Uncharacterized protein</fullName>
    </submittedName>
</protein>
<dbReference type="AlphaFoldDB" id="A0A8S9V1N4"/>
<dbReference type="Proteomes" id="UP000704712">
    <property type="component" value="Unassembled WGS sequence"/>
</dbReference>
<comment type="caution">
    <text evidence="2">The sequence shown here is derived from an EMBL/GenBank/DDBJ whole genome shotgun (WGS) entry which is preliminary data.</text>
</comment>
<feature type="region of interest" description="Disordered" evidence="1">
    <location>
        <begin position="188"/>
        <end position="210"/>
    </location>
</feature>
<proteinExistence type="predicted"/>
<reference evidence="2" key="1">
    <citation type="submission" date="2020-03" db="EMBL/GenBank/DDBJ databases">
        <title>Hybrid Assembly of Korean Phytophthora infestans isolates.</title>
        <authorList>
            <person name="Prokchorchik M."/>
            <person name="Lee Y."/>
            <person name="Seo J."/>
            <person name="Cho J.-H."/>
            <person name="Park Y.-E."/>
            <person name="Jang D.-C."/>
            <person name="Im J.-S."/>
            <person name="Choi J.-G."/>
            <person name="Park H.-J."/>
            <person name="Lee G.-B."/>
            <person name="Lee Y.-G."/>
            <person name="Hong S.-Y."/>
            <person name="Cho K."/>
            <person name="Sohn K.H."/>
        </authorList>
    </citation>
    <scope>NUCLEOTIDE SEQUENCE</scope>
    <source>
        <strain evidence="2">KR_2_A2</strain>
    </source>
</reference>
<sequence length="210" mass="23641">MGKDPTDEDALAASTAILAAVSAATFASNGQPNPQESNEAKREFGTVAYERVLAEGECQCVERTGRKLQALDNFVHVWVRDARSFRHGLESSVPYFSLRVASSIPVSELRDLVQKRFSLVSSYRKQEDGDLQLCFDDQTLEDEETFSAYLSGRNDKPEHNRPTNHRQPSWPKPFAGILWVLPWRPSRKHPLQWGDGDNSKARQEAHTGND</sequence>